<evidence type="ECO:0000256" key="1">
    <source>
        <dbReference type="SAM" id="MobiDB-lite"/>
    </source>
</evidence>
<dbReference type="eggNOG" id="ENOG502QQAX">
    <property type="taxonomic scope" value="Eukaryota"/>
</dbReference>
<gene>
    <name evidence="2" type="ORF">BDEG_25145</name>
</gene>
<dbReference type="OrthoDB" id="278163at2759"/>
<dbReference type="SUPFAM" id="SSF48371">
    <property type="entry name" value="ARM repeat"/>
    <property type="match status" value="1"/>
</dbReference>
<reference evidence="2 3" key="1">
    <citation type="submission" date="2006-10" db="EMBL/GenBank/DDBJ databases">
        <title>The Genome Sequence of Batrachochytrium dendrobatidis JEL423.</title>
        <authorList>
            <consortium name="The Broad Institute Genome Sequencing Platform"/>
            <person name="Birren B."/>
            <person name="Lander E."/>
            <person name="Galagan J."/>
            <person name="Cuomo C."/>
            <person name="Devon K."/>
            <person name="Jaffe D."/>
            <person name="Butler J."/>
            <person name="Alvarez P."/>
            <person name="Gnerre S."/>
            <person name="Grabherr M."/>
            <person name="Kleber M."/>
            <person name="Mauceli E."/>
            <person name="Brockman W."/>
            <person name="Young S."/>
            <person name="LaButti K."/>
            <person name="Sykes S."/>
            <person name="DeCaprio D."/>
            <person name="Crawford M."/>
            <person name="Koehrsen M."/>
            <person name="Engels R."/>
            <person name="Montgomery P."/>
            <person name="Pearson M."/>
            <person name="Howarth C."/>
            <person name="Larson L."/>
            <person name="White J."/>
            <person name="O'Leary S."/>
            <person name="Kodira C."/>
            <person name="Zeng Q."/>
            <person name="Yandava C."/>
            <person name="Alvarado L."/>
            <person name="Longcore J."/>
            <person name="James T."/>
        </authorList>
    </citation>
    <scope>NUCLEOTIDE SEQUENCE [LARGE SCALE GENOMIC DNA]</scope>
    <source>
        <strain evidence="2 3">JEL423</strain>
    </source>
</reference>
<dbReference type="EMBL" id="DS022306">
    <property type="protein sequence ID" value="OAJ41570.1"/>
    <property type="molecule type" value="Genomic_DNA"/>
</dbReference>
<organism evidence="2 3">
    <name type="scientific">Batrachochytrium dendrobatidis (strain JEL423)</name>
    <dbReference type="NCBI Taxonomy" id="403673"/>
    <lineage>
        <taxon>Eukaryota</taxon>
        <taxon>Fungi</taxon>
        <taxon>Fungi incertae sedis</taxon>
        <taxon>Chytridiomycota</taxon>
        <taxon>Chytridiomycota incertae sedis</taxon>
        <taxon>Chytridiomycetes</taxon>
        <taxon>Rhizophydiales</taxon>
        <taxon>Rhizophydiales incertae sedis</taxon>
        <taxon>Batrachochytrium</taxon>
    </lineage>
</organism>
<dbReference type="Gene3D" id="1.25.10.10">
    <property type="entry name" value="Leucine-rich Repeat Variant"/>
    <property type="match status" value="1"/>
</dbReference>
<dbReference type="VEuPathDB" id="FungiDB:BDEG_25145"/>
<dbReference type="Pfam" id="PF17741">
    <property type="entry name" value="DUF5578"/>
    <property type="match status" value="1"/>
</dbReference>
<sequence>MSAKISIADKQQPWRPVNKKSLDESTTFTSLHTGPDPLLILARSSRPSVSSVVNTLQEELFDVLHAKSSLSTRAHNKYHVSAGTQRITKPRISLKPHCSASYFLQITSTWDKGNRSVREKILREFVASNDNKIGPQIEKEFGNGASLFLTRISAWLRLTYLLSYDLALQIRAITIFVSASSGNRFMCEFLEIGGILTILEILSLPRAKERDKAEALRLIQCVANSGRKYKEFICESFGVRQVTECLSKSRSEITQDYARNLLTELGTGNPKFHMQVFKGLQSLLSSQAVSPTAQQMSGQAIRSLLPSIPNVPLNFIDPTLALLKSPHIQVQYEGYEILKELITRPPLQDLLLTQLIAILCNIVDDKTDDVSDDRHRRTKSDQKGLVGQWNEISVEEQKEKQVIMSGYIQQAYVAKLLGIVAATDKELAERMVQLQLIRGLLNVVANISHPESQKYATNTLLYFVSSIDYVGAFLKEHMGSNFFDLLENRPDTFYRELTKEQVRYLRRNTFKIKRVNSRHSLASSGSGSESSDDESGQKTGRHSGYSKKDIASFPSTKDETTQSAQKEQKLVENFYAPNVETKANQETIMDGYENTDIGAGNAPPIENLYTPFLQATTKTTFAGNKYATGVSLNEGTKVFSTELDKFRVTAFKNKKRDGKKEFEATYQDEMQARLTNMKTDPKLFSKEMAINGDMERKRVPMPRPKSKKDADRISKCGALIPLSPNPEDPTNVNFLLDIPNPDQSQNIENDLNNSGETQEPFNETASLLEISGKQDFFPEEVIETPYEHHYSSGNISYRSSLSSNASDGDDEIIGEEQDYFVALVHPEHVEEAVGDVIKETIDDVVEEEEEATEVV</sequence>
<dbReference type="PANTHER" id="PTHR34258">
    <property type="entry name" value="ARMADILLO-LIKE HELICAL DOMAIN CONTAINING PROTEIN 1"/>
    <property type="match status" value="1"/>
</dbReference>
<dbReference type="InterPro" id="IPR016024">
    <property type="entry name" value="ARM-type_fold"/>
</dbReference>
<dbReference type="Proteomes" id="UP000077115">
    <property type="component" value="Unassembled WGS sequence"/>
</dbReference>
<evidence type="ECO:0000313" key="3">
    <source>
        <dbReference type="Proteomes" id="UP000077115"/>
    </source>
</evidence>
<proteinExistence type="predicted"/>
<accession>A0A177WQ72</accession>
<feature type="region of interest" description="Disordered" evidence="1">
    <location>
        <begin position="517"/>
        <end position="565"/>
    </location>
</feature>
<evidence type="ECO:0000313" key="2">
    <source>
        <dbReference type="EMBL" id="OAJ41570.1"/>
    </source>
</evidence>
<dbReference type="AlphaFoldDB" id="A0A177WQ72"/>
<protein>
    <submittedName>
        <fullName evidence="2">Uncharacterized protein</fullName>
    </submittedName>
</protein>
<feature type="region of interest" description="Disordered" evidence="1">
    <location>
        <begin position="1"/>
        <end position="21"/>
    </location>
</feature>
<feature type="compositionally biased region" description="Basic and acidic residues" evidence="1">
    <location>
        <begin position="546"/>
        <end position="565"/>
    </location>
</feature>
<dbReference type="STRING" id="403673.A0A177WQ72"/>
<dbReference type="InterPro" id="IPR041090">
    <property type="entry name" value="DUF5578"/>
</dbReference>
<dbReference type="PANTHER" id="PTHR34258:SF1">
    <property type="entry name" value="ARMADILLO-LIKE HELICAL DOMAIN CONTAINING PROTEIN 1"/>
    <property type="match status" value="1"/>
</dbReference>
<dbReference type="InterPro" id="IPR011989">
    <property type="entry name" value="ARM-like"/>
</dbReference>
<reference evidence="2 3" key="2">
    <citation type="submission" date="2016-05" db="EMBL/GenBank/DDBJ databases">
        <title>Lineage-specific infection strategies underlie the spectrum of fungal disease in amphibians.</title>
        <authorList>
            <person name="Cuomo C.A."/>
            <person name="Farrer R.A."/>
            <person name="James T."/>
            <person name="Longcore J."/>
            <person name="Birren B."/>
        </authorList>
    </citation>
    <scope>NUCLEOTIDE SEQUENCE [LARGE SCALE GENOMIC DNA]</scope>
    <source>
        <strain evidence="2 3">JEL423</strain>
    </source>
</reference>
<name>A0A177WQ72_BATDL</name>